<keyword evidence="9" id="KW-1185">Reference proteome</keyword>
<sequence length="307" mass="34020">MAMLPSRFRVLSHLSETLYGGIYLCEDSRSKVASSQVVLKQIELLQAMKLLNADDVNARAVDDPRQEKAIANVLRRTGGHMNVVQYKDDFIQDRMLYFVMEYCADGDLFDYLSRQERNAVEPMEALAVLAQVSAGLAFLHRENIAHRDLSLENIMVHRGVCKIGDFGLSTRADRTCTERVGKAYYMAPEVVAGMEYDAKAADIWSLGMVLFILLTGSPLFPIASVGEKAFIGFTRAGVRAVFESWGVASTLSIELIDLLTSLLHIDPSKRISIDQVVVHRAFTSWTPYVSTQGADDGLSVAVDSEMV</sequence>
<organism evidence="8 9">
    <name type="scientific">Pythium oligandrum</name>
    <name type="common">Mycoparasitic fungus</name>
    <dbReference type="NCBI Taxonomy" id="41045"/>
    <lineage>
        <taxon>Eukaryota</taxon>
        <taxon>Sar</taxon>
        <taxon>Stramenopiles</taxon>
        <taxon>Oomycota</taxon>
        <taxon>Peronosporomycetes</taxon>
        <taxon>Pythiales</taxon>
        <taxon>Pythiaceae</taxon>
        <taxon>Pythium</taxon>
    </lineage>
</organism>
<keyword evidence="4" id="KW-0418">Kinase</keyword>
<dbReference type="Gene3D" id="1.10.510.10">
    <property type="entry name" value="Transferase(Phosphotransferase) domain 1"/>
    <property type="match status" value="1"/>
</dbReference>
<evidence type="ECO:0000313" key="8">
    <source>
        <dbReference type="EMBL" id="TMW58169.1"/>
    </source>
</evidence>
<gene>
    <name evidence="8" type="ORF">Poli38472_011757</name>
</gene>
<dbReference type="GO" id="GO:0005634">
    <property type="term" value="C:nucleus"/>
    <property type="evidence" value="ECO:0007669"/>
    <property type="project" value="TreeGrafter"/>
</dbReference>
<keyword evidence="1" id="KW-0723">Serine/threonine-protein kinase</keyword>
<keyword evidence="6" id="KW-1133">Transmembrane helix</keyword>
<keyword evidence="3" id="KW-0547">Nucleotide-binding</keyword>
<evidence type="ECO:0000256" key="6">
    <source>
        <dbReference type="SAM" id="Phobius"/>
    </source>
</evidence>
<evidence type="ECO:0000256" key="3">
    <source>
        <dbReference type="ARBA" id="ARBA00022741"/>
    </source>
</evidence>
<feature type="domain" description="Protein kinase" evidence="7">
    <location>
        <begin position="8"/>
        <end position="282"/>
    </location>
</feature>
<dbReference type="GO" id="GO:0004674">
    <property type="term" value="F:protein serine/threonine kinase activity"/>
    <property type="evidence" value="ECO:0007669"/>
    <property type="project" value="UniProtKB-KW"/>
</dbReference>
<keyword evidence="2" id="KW-0808">Transferase</keyword>
<dbReference type="GO" id="GO:0005524">
    <property type="term" value="F:ATP binding"/>
    <property type="evidence" value="ECO:0007669"/>
    <property type="project" value="UniProtKB-KW"/>
</dbReference>
<evidence type="ECO:0000256" key="5">
    <source>
        <dbReference type="ARBA" id="ARBA00022840"/>
    </source>
</evidence>
<keyword evidence="6" id="KW-0812">Transmembrane</keyword>
<dbReference type="Pfam" id="PF00069">
    <property type="entry name" value="Pkinase"/>
    <property type="match status" value="1"/>
</dbReference>
<accession>A0A8K1FEP7</accession>
<dbReference type="OrthoDB" id="541276at2759"/>
<evidence type="ECO:0000259" key="7">
    <source>
        <dbReference type="PROSITE" id="PS50011"/>
    </source>
</evidence>
<evidence type="ECO:0000313" key="9">
    <source>
        <dbReference type="Proteomes" id="UP000794436"/>
    </source>
</evidence>
<dbReference type="Proteomes" id="UP000794436">
    <property type="component" value="Unassembled WGS sequence"/>
</dbReference>
<dbReference type="PANTHER" id="PTHR24345">
    <property type="entry name" value="SERINE/THREONINE-PROTEIN KINASE PLK"/>
    <property type="match status" value="1"/>
</dbReference>
<keyword evidence="5" id="KW-0067">ATP-binding</keyword>
<dbReference type="InterPro" id="IPR000719">
    <property type="entry name" value="Prot_kinase_dom"/>
</dbReference>
<evidence type="ECO:0000256" key="4">
    <source>
        <dbReference type="ARBA" id="ARBA00022777"/>
    </source>
</evidence>
<dbReference type="InterPro" id="IPR011009">
    <property type="entry name" value="Kinase-like_dom_sf"/>
</dbReference>
<feature type="transmembrane region" description="Helical" evidence="6">
    <location>
        <begin position="203"/>
        <end position="225"/>
    </location>
</feature>
<protein>
    <recommendedName>
        <fullName evidence="7">Protein kinase domain-containing protein</fullName>
    </recommendedName>
</protein>
<comment type="caution">
    <text evidence="8">The sequence shown here is derived from an EMBL/GenBank/DDBJ whole genome shotgun (WGS) entry which is preliminary data.</text>
</comment>
<evidence type="ECO:0000256" key="2">
    <source>
        <dbReference type="ARBA" id="ARBA00022679"/>
    </source>
</evidence>
<proteinExistence type="predicted"/>
<dbReference type="FunFam" id="1.10.510.10:FF:000753">
    <property type="entry name" value="CAMK/CAMKL protein kinase"/>
    <property type="match status" value="1"/>
</dbReference>
<reference evidence="8" key="1">
    <citation type="submission" date="2019-03" db="EMBL/GenBank/DDBJ databases">
        <title>Long read genome sequence of the mycoparasitic Pythium oligandrum ATCC 38472 isolated from sugarbeet rhizosphere.</title>
        <authorList>
            <person name="Gaulin E."/>
        </authorList>
    </citation>
    <scope>NUCLEOTIDE SEQUENCE</scope>
    <source>
        <strain evidence="8">ATCC 38472_TT</strain>
    </source>
</reference>
<dbReference type="EMBL" id="SPLM01000112">
    <property type="protein sequence ID" value="TMW58169.1"/>
    <property type="molecule type" value="Genomic_DNA"/>
</dbReference>
<name>A0A8K1FEP7_PYTOL</name>
<dbReference type="AlphaFoldDB" id="A0A8K1FEP7"/>
<dbReference type="SUPFAM" id="SSF56112">
    <property type="entry name" value="Protein kinase-like (PK-like)"/>
    <property type="match status" value="1"/>
</dbReference>
<dbReference type="PANTHER" id="PTHR24345:SF91">
    <property type="entry name" value="SERINE_THREONINE-PROTEIN KINASE PLK4"/>
    <property type="match status" value="1"/>
</dbReference>
<keyword evidence="6" id="KW-0472">Membrane</keyword>
<evidence type="ECO:0000256" key="1">
    <source>
        <dbReference type="ARBA" id="ARBA00022527"/>
    </source>
</evidence>
<dbReference type="PROSITE" id="PS50011">
    <property type="entry name" value="PROTEIN_KINASE_DOM"/>
    <property type="match status" value="1"/>
</dbReference>